<feature type="region of interest" description="Disordered" evidence="7">
    <location>
        <begin position="150"/>
        <end position="173"/>
    </location>
</feature>
<organism evidence="9 10">
    <name type="scientific">Chionoecetes opilio</name>
    <name type="common">Atlantic snow crab</name>
    <name type="synonym">Cancer opilio</name>
    <dbReference type="NCBI Taxonomy" id="41210"/>
    <lineage>
        <taxon>Eukaryota</taxon>
        <taxon>Metazoa</taxon>
        <taxon>Ecdysozoa</taxon>
        <taxon>Arthropoda</taxon>
        <taxon>Crustacea</taxon>
        <taxon>Multicrustacea</taxon>
        <taxon>Malacostraca</taxon>
        <taxon>Eumalacostraca</taxon>
        <taxon>Eucarida</taxon>
        <taxon>Decapoda</taxon>
        <taxon>Pleocyemata</taxon>
        <taxon>Brachyura</taxon>
        <taxon>Eubrachyura</taxon>
        <taxon>Majoidea</taxon>
        <taxon>Majidae</taxon>
        <taxon>Chionoecetes</taxon>
    </lineage>
</organism>
<dbReference type="SMART" id="SM00033">
    <property type="entry name" value="CH"/>
    <property type="match status" value="1"/>
</dbReference>
<keyword evidence="2" id="KW-0677">Repeat</keyword>
<dbReference type="Pfam" id="PF00307">
    <property type="entry name" value="CH"/>
    <property type="match status" value="1"/>
</dbReference>
<name>A0A8J4Y7E2_CHIOP</name>
<sequence>MMAKRDPEQEKEALEWIFTILGEAIPKGEFEDILQDGTVLCRLMNKLSPGNLPKINTSGGQFKMMENLNNFLIAIKAYGVSIQDVFQTADLYEKKQVSQVTTTLFALGRATYQHPEWTGPWLGPRPSEENKREFSDEQLAASKSVIGLQAGSNKGASQAGDTTGAQRRVIQGK</sequence>
<dbReference type="CDD" id="cd21207">
    <property type="entry name" value="CH_dMP20-like"/>
    <property type="match status" value="1"/>
</dbReference>
<dbReference type="PANTHER" id="PTHR47385">
    <property type="entry name" value="CALPONIN"/>
    <property type="match status" value="1"/>
</dbReference>
<comment type="caution">
    <text evidence="9">The sequence shown here is derived from an EMBL/GenBank/DDBJ whole genome shotgun (WGS) entry which is preliminary data.</text>
</comment>
<dbReference type="InterPro" id="IPR050606">
    <property type="entry name" value="Calponin-like"/>
</dbReference>
<dbReference type="InterPro" id="IPR003096">
    <property type="entry name" value="SM22_calponin"/>
</dbReference>
<evidence type="ECO:0000256" key="2">
    <source>
        <dbReference type="ARBA" id="ARBA00022737"/>
    </source>
</evidence>
<dbReference type="InterPro" id="IPR036872">
    <property type="entry name" value="CH_dom_sf"/>
</dbReference>
<dbReference type="Gene3D" id="1.10.418.10">
    <property type="entry name" value="Calponin-like domain"/>
    <property type="match status" value="1"/>
</dbReference>
<evidence type="ECO:0000256" key="1">
    <source>
        <dbReference type="ARBA" id="ARBA00009631"/>
    </source>
</evidence>
<evidence type="ECO:0000256" key="5">
    <source>
        <dbReference type="ARBA" id="ARBA00025109"/>
    </source>
</evidence>
<dbReference type="PRINTS" id="PR00888">
    <property type="entry name" value="SM22CALPONIN"/>
</dbReference>
<dbReference type="GO" id="GO:0007015">
    <property type="term" value="P:actin filament organization"/>
    <property type="evidence" value="ECO:0007669"/>
    <property type="project" value="TreeGrafter"/>
</dbReference>
<dbReference type="OrthoDB" id="21595at2759"/>
<feature type="region of interest" description="Disordered" evidence="7">
    <location>
        <begin position="116"/>
        <end position="137"/>
    </location>
</feature>
<dbReference type="GO" id="GO:0031032">
    <property type="term" value="P:actomyosin structure organization"/>
    <property type="evidence" value="ECO:0007669"/>
    <property type="project" value="InterPro"/>
</dbReference>
<evidence type="ECO:0000313" key="10">
    <source>
        <dbReference type="Proteomes" id="UP000770661"/>
    </source>
</evidence>
<dbReference type="InterPro" id="IPR001715">
    <property type="entry name" value="CH_dom"/>
</dbReference>
<feature type="compositionally biased region" description="Polar residues" evidence="7">
    <location>
        <begin position="150"/>
        <end position="165"/>
    </location>
</feature>
<dbReference type="Proteomes" id="UP000770661">
    <property type="component" value="Unassembled WGS sequence"/>
</dbReference>
<dbReference type="PROSITE" id="PS01052">
    <property type="entry name" value="CALPONIN_1"/>
    <property type="match status" value="1"/>
</dbReference>
<dbReference type="SUPFAM" id="SSF47576">
    <property type="entry name" value="Calponin-homology domain, CH-domain"/>
    <property type="match status" value="1"/>
</dbReference>
<reference evidence="9" key="1">
    <citation type="submission" date="2020-07" db="EMBL/GenBank/DDBJ databases">
        <title>The High-quality genome of the commercially important snow crab, Chionoecetes opilio.</title>
        <authorList>
            <person name="Jeong J.-H."/>
            <person name="Ryu S."/>
        </authorList>
    </citation>
    <scope>NUCLEOTIDE SEQUENCE</scope>
    <source>
        <strain evidence="9">MADBK_172401_WGS</strain>
        <tissue evidence="9">Digestive gland</tissue>
    </source>
</reference>
<accession>A0A8J4Y7E2</accession>
<feature type="compositionally biased region" description="Basic and acidic residues" evidence="7">
    <location>
        <begin position="126"/>
        <end position="135"/>
    </location>
</feature>
<keyword evidence="3 6" id="KW-0112">Calmodulin-binding</keyword>
<dbReference type="PANTHER" id="PTHR47385:SF24">
    <property type="entry name" value="MUSCLE-SPECIFIC PROTEIN 20"/>
    <property type="match status" value="1"/>
</dbReference>
<dbReference type="Pfam" id="PF00402">
    <property type="entry name" value="Calponin"/>
    <property type="match status" value="1"/>
</dbReference>
<dbReference type="InterPro" id="IPR001997">
    <property type="entry name" value="Calponin/LIMCH1"/>
</dbReference>
<dbReference type="GO" id="GO:0051015">
    <property type="term" value="F:actin filament binding"/>
    <property type="evidence" value="ECO:0007669"/>
    <property type="project" value="TreeGrafter"/>
</dbReference>
<evidence type="ECO:0000313" key="9">
    <source>
        <dbReference type="EMBL" id="KAG0718949.1"/>
    </source>
</evidence>
<comment type="function">
    <text evidence="5 6">Thin filament-associated protein that is implicated in the regulation and modulation of smooth muscle contraction. It is capable of binding to actin, calmodulin and tropomyosin. The interaction of calponin with actin inhibits the actomyosin Mg-ATPase activity.</text>
</comment>
<protein>
    <recommendedName>
        <fullName evidence="6">Calponin</fullName>
    </recommendedName>
</protein>
<dbReference type="PROSITE" id="PS50021">
    <property type="entry name" value="CH"/>
    <property type="match status" value="1"/>
</dbReference>
<evidence type="ECO:0000256" key="3">
    <source>
        <dbReference type="ARBA" id="ARBA00022860"/>
    </source>
</evidence>
<dbReference type="PROSITE" id="PS51122">
    <property type="entry name" value="CALPONIN_2"/>
    <property type="match status" value="1"/>
</dbReference>
<evidence type="ECO:0000259" key="8">
    <source>
        <dbReference type="PROSITE" id="PS50021"/>
    </source>
</evidence>
<dbReference type="EMBL" id="JACEEZ010015277">
    <property type="protein sequence ID" value="KAG0718949.1"/>
    <property type="molecule type" value="Genomic_DNA"/>
</dbReference>
<feature type="domain" description="Calponin-homology (CH)" evidence="8">
    <location>
        <begin position="7"/>
        <end position="111"/>
    </location>
</feature>
<dbReference type="GO" id="GO:0015629">
    <property type="term" value="C:actin cytoskeleton"/>
    <property type="evidence" value="ECO:0007669"/>
    <property type="project" value="TreeGrafter"/>
</dbReference>
<evidence type="ECO:0000256" key="4">
    <source>
        <dbReference type="ARBA" id="ARBA00023203"/>
    </source>
</evidence>
<dbReference type="PRINTS" id="PR00889">
    <property type="entry name" value="CALPONIN"/>
</dbReference>
<comment type="similarity">
    <text evidence="1 6">Belongs to the calponin family.</text>
</comment>
<dbReference type="AlphaFoldDB" id="A0A8J4Y7E2"/>
<proteinExistence type="inferred from homology"/>
<gene>
    <name evidence="9" type="primary">Mp20_0</name>
    <name evidence="9" type="ORF">GWK47_051490</name>
</gene>
<evidence type="ECO:0000256" key="7">
    <source>
        <dbReference type="SAM" id="MobiDB-lite"/>
    </source>
</evidence>
<evidence type="ECO:0000256" key="6">
    <source>
        <dbReference type="RuleBase" id="RU361224"/>
    </source>
</evidence>
<dbReference type="GO" id="GO:0005516">
    <property type="term" value="F:calmodulin binding"/>
    <property type="evidence" value="ECO:0007669"/>
    <property type="project" value="UniProtKB-KW"/>
</dbReference>
<keyword evidence="10" id="KW-1185">Reference proteome</keyword>
<dbReference type="InterPro" id="IPR000557">
    <property type="entry name" value="Calponin_repeat"/>
</dbReference>
<keyword evidence="4 6" id="KW-0009">Actin-binding</keyword>